<evidence type="ECO:0000259" key="6">
    <source>
        <dbReference type="Pfam" id="PF07992"/>
    </source>
</evidence>
<dbReference type="Proteomes" id="UP000278673">
    <property type="component" value="Unassembled WGS sequence"/>
</dbReference>
<dbReference type="GO" id="GO:0019646">
    <property type="term" value="P:aerobic electron transport chain"/>
    <property type="evidence" value="ECO:0007669"/>
    <property type="project" value="TreeGrafter"/>
</dbReference>
<evidence type="ECO:0000256" key="2">
    <source>
        <dbReference type="ARBA" id="ARBA00005272"/>
    </source>
</evidence>
<dbReference type="PRINTS" id="PR00411">
    <property type="entry name" value="PNDRDTASEI"/>
</dbReference>
<keyword evidence="4" id="KW-0274">FAD</keyword>
<dbReference type="Gene3D" id="3.50.50.100">
    <property type="match status" value="1"/>
</dbReference>
<dbReference type="RefSeq" id="WP_122183019.1">
    <property type="nucleotide sequence ID" value="NZ_RFFJ01000025.1"/>
</dbReference>
<dbReference type="InterPro" id="IPR051169">
    <property type="entry name" value="NADH-Q_oxidoreductase"/>
</dbReference>
<accession>A0A3M2M1G8</accession>
<protein>
    <submittedName>
        <fullName evidence="7">Oxidoreductase</fullName>
    </submittedName>
</protein>
<dbReference type="EMBL" id="RFFJ01000025">
    <property type="protein sequence ID" value="RMI43376.1"/>
    <property type="molecule type" value="Genomic_DNA"/>
</dbReference>
<dbReference type="InterPro" id="IPR023753">
    <property type="entry name" value="FAD/NAD-binding_dom"/>
</dbReference>
<sequence>MKHRIVVLGAGYAGAFAAGNLARRLSPADVEVTVVNADPVFVQRMRLHQFAAGRDIAFRPLTEVFAGSGVRLRVARVTAVDPERATVSVTEGDGGDDEIAYDTLLYALGSSAARNGVPGVAEHAYDVAGRASARRLRERLAGLGASGTVLVVGEGLTGIETATEIAERRPDLSVALAARGELGAWLSPKARRHVRRAFDRLGIAVHEHTTVEAVEPTRAIAAGGTALPAEVTVWTAGFAVHPLAAASGLAVAETGQILVDRTMRSVSHPDVYAAGDAVHAIGEHGQPLPMSCASAGVTNMQATAAIIARLTGREVPTVDLKYFGNHISLGKWDAVFQMVDGEARARSWSLRGRATSRLKAGVLLGAGWGVAHPTFGMPKRRRRVVTVPERAGVRGAA</sequence>
<comment type="cofactor">
    <cofactor evidence="1">
        <name>FAD</name>
        <dbReference type="ChEBI" id="CHEBI:57692"/>
    </cofactor>
</comment>
<evidence type="ECO:0000256" key="5">
    <source>
        <dbReference type="ARBA" id="ARBA00023002"/>
    </source>
</evidence>
<evidence type="ECO:0000256" key="4">
    <source>
        <dbReference type="ARBA" id="ARBA00022827"/>
    </source>
</evidence>
<dbReference type="Pfam" id="PF07992">
    <property type="entry name" value="Pyr_redox_2"/>
    <property type="match status" value="1"/>
</dbReference>
<dbReference type="InterPro" id="IPR036188">
    <property type="entry name" value="FAD/NAD-bd_sf"/>
</dbReference>
<organism evidence="7 8">
    <name type="scientific">Streptomyces triticirhizae</name>
    <dbReference type="NCBI Taxonomy" id="2483353"/>
    <lineage>
        <taxon>Bacteria</taxon>
        <taxon>Bacillati</taxon>
        <taxon>Actinomycetota</taxon>
        <taxon>Actinomycetes</taxon>
        <taxon>Kitasatosporales</taxon>
        <taxon>Streptomycetaceae</taxon>
        <taxon>Streptomyces</taxon>
    </lineage>
</organism>
<dbReference type="GO" id="GO:0003955">
    <property type="term" value="F:NAD(P)H dehydrogenase (quinone) activity"/>
    <property type="evidence" value="ECO:0007669"/>
    <property type="project" value="TreeGrafter"/>
</dbReference>
<dbReference type="PANTHER" id="PTHR42913">
    <property type="entry name" value="APOPTOSIS-INDUCING FACTOR 1"/>
    <property type="match status" value="1"/>
</dbReference>
<gene>
    <name evidence="7" type="ORF">EBN88_07420</name>
</gene>
<dbReference type="AlphaFoldDB" id="A0A3M2M1G8"/>
<dbReference type="PRINTS" id="PR00368">
    <property type="entry name" value="FADPNR"/>
</dbReference>
<evidence type="ECO:0000256" key="1">
    <source>
        <dbReference type="ARBA" id="ARBA00001974"/>
    </source>
</evidence>
<evidence type="ECO:0000313" key="8">
    <source>
        <dbReference type="Proteomes" id="UP000278673"/>
    </source>
</evidence>
<comment type="similarity">
    <text evidence="2">Belongs to the NADH dehydrogenase family.</text>
</comment>
<proteinExistence type="inferred from homology"/>
<name>A0A3M2M1G8_9ACTN</name>
<dbReference type="PANTHER" id="PTHR42913:SF3">
    <property type="entry name" value="64 KDA MITOCHONDRIAL NADH DEHYDROGENASE (EUROFUNG)"/>
    <property type="match status" value="1"/>
</dbReference>
<reference evidence="7 8" key="1">
    <citation type="submission" date="2018-10" db="EMBL/GenBank/DDBJ databases">
        <title>Isolation, diversity and antifungal activity of actinobacteria from wheat.</title>
        <authorList>
            <person name="Han C."/>
        </authorList>
    </citation>
    <scope>NUCLEOTIDE SEQUENCE [LARGE SCALE GENOMIC DNA]</scope>
    <source>
        <strain evidence="7 8">NEAU-YY642</strain>
    </source>
</reference>
<feature type="domain" description="FAD/NAD(P)-binding" evidence="6">
    <location>
        <begin position="4"/>
        <end position="289"/>
    </location>
</feature>
<comment type="caution">
    <text evidence="7">The sequence shown here is derived from an EMBL/GenBank/DDBJ whole genome shotgun (WGS) entry which is preliminary data.</text>
</comment>
<evidence type="ECO:0000313" key="7">
    <source>
        <dbReference type="EMBL" id="RMI43376.1"/>
    </source>
</evidence>
<keyword evidence="8" id="KW-1185">Reference proteome</keyword>
<dbReference type="SUPFAM" id="SSF51905">
    <property type="entry name" value="FAD/NAD(P)-binding domain"/>
    <property type="match status" value="1"/>
</dbReference>
<evidence type="ECO:0000256" key="3">
    <source>
        <dbReference type="ARBA" id="ARBA00022630"/>
    </source>
</evidence>
<keyword evidence="5" id="KW-0560">Oxidoreductase</keyword>
<keyword evidence="3" id="KW-0285">Flavoprotein</keyword>